<name>A0A8S5LL36_9CAUD</name>
<sequence length="112" mass="12664">MWKFRRIGDYYELLDGADTLYLCKRLDSIMVATLEDLCARHNAEIAKYDELDVNIVSCDEAYLNGLEDGKEEAAQERYDAGYDDGYQSGKADGYDLGYKRGLADALGKDEIK</sequence>
<evidence type="ECO:0000313" key="1">
    <source>
        <dbReference type="EMBL" id="DAD70670.1"/>
    </source>
</evidence>
<protein>
    <submittedName>
        <fullName evidence="1">Flagellar assembly protein H</fullName>
    </submittedName>
</protein>
<reference evidence="1" key="1">
    <citation type="journal article" date="2021" name="Proc. Natl. Acad. Sci. U.S.A.">
        <title>A Catalog of Tens of Thousands of Viruses from Human Metagenomes Reveals Hidden Associations with Chronic Diseases.</title>
        <authorList>
            <person name="Tisza M.J."/>
            <person name="Buck C.B."/>
        </authorList>
    </citation>
    <scope>NUCLEOTIDE SEQUENCE</scope>
    <source>
        <strain evidence="1">CtKcB20</strain>
    </source>
</reference>
<accession>A0A8S5LL36</accession>
<keyword evidence="1" id="KW-0282">Flagellum</keyword>
<keyword evidence="1" id="KW-0969">Cilium</keyword>
<organism evidence="1">
    <name type="scientific">Siphoviridae sp. ctKcB20</name>
    <dbReference type="NCBI Taxonomy" id="2827568"/>
    <lineage>
        <taxon>Viruses</taxon>
        <taxon>Duplodnaviria</taxon>
        <taxon>Heunggongvirae</taxon>
        <taxon>Uroviricota</taxon>
        <taxon>Caudoviricetes</taxon>
    </lineage>
</organism>
<proteinExistence type="predicted"/>
<dbReference type="EMBL" id="BK015870">
    <property type="protein sequence ID" value="DAD70670.1"/>
    <property type="molecule type" value="Genomic_DNA"/>
</dbReference>
<keyword evidence="1" id="KW-0966">Cell projection</keyword>